<evidence type="ECO:0000256" key="6">
    <source>
        <dbReference type="ARBA" id="ARBA00022692"/>
    </source>
</evidence>
<evidence type="ECO:0000256" key="4">
    <source>
        <dbReference type="ARBA" id="ARBA00022516"/>
    </source>
</evidence>
<evidence type="ECO:0000259" key="15">
    <source>
        <dbReference type="SMART" id="SM00563"/>
    </source>
</evidence>
<feature type="domain" description="Phospholipid/glycerol acyltransferase" evidence="15">
    <location>
        <begin position="123"/>
        <end position="233"/>
    </location>
</feature>
<evidence type="ECO:0000256" key="1">
    <source>
        <dbReference type="ARBA" id="ARBA00004370"/>
    </source>
</evidence>
<dbReference type="InterPro" id="IPR045252">
    <property type="entry name" value="LPCAT1-like"/>
</dbReference>
<dbReference type="PANTHER" id="PTHR23063:SF52">
    <property type="entry name" value="LYSOPHOSPHATIDYLCHOLINE ACYLTRANSFERASE"/>
    <property type="match status" value="1"/>
</dbReference>
<comment type="similarity">
    <text evidence="3">Belongs to the 1-acyl-sn-glycerol-3-phosphate acyltransferase family.</text>
</comment>
<organism evidence="16 17">
    <name type="scientific">Fasciola gigantica</name>
    <name type="common">Giant liver fluke</name>
    <dbReference type="NCBI Taxonomy" id="46835"/>
    <lineage>
        <taxon>Eukaryota</taxon>
        <taxon>Metazoa</taxon>
        <taxon>Spiralia</taxon>
        <taxon>Lophotrochozoa</taxon>
        <taxon>Platyhelminthes</taxon>
        <taxon>Trematoda</taxon>
        <taxon>Digenea</taxon>
        <taxon>Plagiorchiida</taxon>
        <taxon>Echinostomata</taxon>
        <taxon>Echinostomatoidea</taxon>
        <taxon>Fasciolidae</taxon>
        <taxon>Fasciola</taxon>
    </lineage>
</organism>
<dbReference type="GO" id="GO:0005783">
    <property type="term" value="C:endoplasmic reticulum"/>
    <property type="evidence" value="ECO:0007669"/>
    <property type="project" value="TreeGrafter"/>
</dbReference>
<dbReference type="InterPro" id="IPR002123">
    <property type="entry name" value="Plipid/glycerol_acylTrfase"/>
</dbReference>
<evidence type="ECO:0000256" key="2">
    <source>
        <dbReference type="ARBA" id="ARBA00005189"/>
    </source>
</evidence>
<dbReference type="GO" id="GO:0016020">
    <property type="term" value="C:membrane"/>
    <property type="evidence" value="ECO:0007669"/>
    <property type="project" value="UniProtKB-SubCell"/>
</dbReference>
<dbReference type="GO" id="GO:0008374">
    <property type="term" value="F:O-acyltransferase activity"/>
    <property type="evidence" value="ECO:0007669"/>
    <property type="project" value="InterPro"/>
</dbReference>
<feature type="transmembrane region" description="Helical" evidence="14">
    <location>
        <begin position="88"/>
        <end position="109"/>
    </location>
</feature>
<feature type="transmembrane region" description="Helical" evidence="14">
    <location>
        <begin position="40"/>
        <end position="67"/>
    </location>
</feature>
<evidence type="ECO:0000256" key="5">
    <source>
        <dbReference type="ARBA" id="ARBA00022679"/>
    </source>
</evidence>
<evidence type="ECO:0000256" key="14">
    <source>
        <dbReference type="SAM" id="Phobius"/>
    </source>
</evidence>
<dbReference type="Proteomes" id="UP000316759">
    <property type="component" value="Unassembled WGS sequence"/>
</dbReference>
<evidence type="ECO:0000256" key="13">
    <source>
        <dbReference type="ARBA" id="ARBA00025707"/>
    </source>
</evidence>
<protein>
    <submittedName>
        <fullName evidence="16">PCAT1</fullName>
    </submittedName>
</protein>
<reference evidence="16 17" key="1">
    <citation type="submission" date="2019-04" db="EMBL/GenBank/DDBJ databases">
        <title>Annotation for the trematode Fasciola gigantica.</title>
        <authorList>
            <person name="Choi Y.-J."/>
        </authorList>
    </citation>
    <scope>NUCLEOTIDE SEQUENCE [LARGE SCALE GENOMIC DNA]</scope>
    <source>
        <strain evidence="16">Uganda_cow_1</strain>
    </source>
</reference>
<dbReference type="SMART" id="SM00563">
    <property type="entry name" value="PlsC"/>
    <property type="match status" value="1"/>
</dbReference>
<dbReference type="OrthoDB" id="6233737at2759"/>
<evidence type="ECO:0000256" key="12">
    <source>
        <dbReference type="ARBA" id="ARBA00023315"/>
    </source>
</evidence>
<name>A0A504Z2N9_FASGI</name>
<dbReference type="Pfam" id="PF01553">
    <property type="entry name" value="Acyltransferase"/>
    <property type="match status" value="1"/>
</dbReference>
<keyword evidence="7 14" id="KW-1133">Transmembrane helix</keyword>
<proteinExistence type="inferred from homology"/>
<comment type="caution">
    <text evidence="16">The sequence shown here is derived from an EMBL/GenBank/DDBJ whole genome shotgun (WGS) entry which is preliminary data.</text>
</comment>
<keyword evidence="10" id="KW-0594">Phospholipid biosynthesis</keyword>
<dbReference type="SUPFAM" id="SSF69593">
    <property type="entry name" value="Glycerol-3-phosphate (1)-acyltransferase"/>
    <property type="match status" value="1"/>
</dbReference>
<sequence>MGEPFKFLEEQKDVVQEASLLYSPFEYKCNISALNHLKMFILSVLLFPIRLIATGTFFIIALLLSHVMTKGLHKERYPKPDVSLKRRILLPFLVKLSRFVYFCGGIHWVRISGRRATSAEAPILVVAPHSSFLDSLVVVLMGMTSVVTMTQHADSFIGSLIRVLQPVLVNRDDPLSRKKTMEEIYYRAHSYGDWPQLLIFPEGTCTNRSCLVSFKPGAFQPGLAVQPVILRWPNHVDSTTWVWEGPSVLKLLWMTMTQFTTFFEVEFLPVYVPDEEEKLDARLFANNVRRKMAEALKIPTCDLVYDDFCRIRVAVNSKLPNPEAVVYLYSLIRSAFSQRIATNLCVPGDDTYLDSIRSHLNFLLSSARHCPNVTHLELLDFLFPNVRLDQRDTFLLNLIFRHYRSESENKVNFRLLITRVCMFFFASDPLEALRLAIKAYPPVGSTPSLILLEQENISTAWRIETDNAKELLSGLFLFEPGASTADEIVKLACTKLNSSSSNVVDEVDAVCADQLYDGLCSKANEKLYCYASFEDELRRIFGSRGQPLIKSKSASTSQISLSSLIDSDKPEKSGILDCVSCGRDVMLWTIEKSDAINVKHAKPSEVNGTPVNERTHSVAYLRPVHNT</sequence>
<dbReference type="PANTHER" id="PTHR23063">
    <property type="entry name" value="PHOSPHOLIPID ACYLTRANSFERASE"/>
    <property type="match status" value="1"/>
</dbReference>
<comment type="pathway">
    <text evidence="2">Lipid metabolism.</text>
</comment>
<keyword evidence="12" id="KW-0012">Acyltransferase</keyword>
<evidence type="ECO:0000313" key="16">
    <source>
        <dbReference type="EMBL" id="TPP66681.1"/>
    </source>
</evidence>
<keyword evidence="11" id="KW-1208">Phospholipid metabolism</keyword>
<dbReference type="GO" id="GO:0008654">
    <property type="term" value="P:phospholipid biosynthetic process"/>
    <property type="evidence" value="ECO:0007669"/>
    <property type="project" value="UniProtKB-KW"/>
</dbReference>
<dbReference type="STRING" id="46835.A0A504Z2N9"/>
<keyword evidence="5" id="KW-0808">Transferase</keyword>
<evidence type="ECO:0000313" key="17">
    <source>
        <dbReference type="Proteomes" id="UP000316759"/>
    </source>
</evidence>
<comment type="pathway">
    <text evidence="13">Phospholipid metabolism.</text>
</comment>
<dbReference type="EMBL" id="SUNJ01001535">
    <property type="protein sequence ID" value="TPP66681.1"/>
    <property type="molecule type" value="Genomic_DNA"/>
</dbReference>
<dbReference type="GO" id="GO:0042171">
    <property type="term" value="F:lysophosphatidic acid acyltransferase activity"/>
    <property type="evidence" value="ECO:0007669"/>
    <property type="project" value="TreeGrafter"/>
</dbReference>
<evidence type="ECO:0000256" key="8">
    <source>
        <dbReference type="ARBA" id="ARBA00023098"/>
    </source>
</evidence>
<evidence type="ECO:0000256" key="10">
    <source>
        <dbReference type="ARBA" id="ARBA00023209"/>
    </source>
</evidence>
<keyword evidence="6 14" id="KW-0812">Transmembrane</keyword>
<comment type="subcellular location">
    <subcellularLocation>
        <location evidence="1">Membrane</location>
    </subcellularLocation>
</comment>
<dbReference type="AlphaFoldDB" id="A0A504Z2N9"/>
<dbReference type="CDD" id="cd07991">
    <property type="entry name" value="LPLAT_LPCAT1-like"/>
    <property type="match status" value="1"/>
</dbReference>
<evidence type="ECO:0000256" key="9">
    <source>
        <dbReference type="ARBA" id="ARBA00023136"/>
    </source>
</evidence>
<keyword evidence="17" id="KW-1185">Reference proteome</keyword>
<keyword evidence="9 14" id="KW-0472">Membrane</keyword>
<evidence type="ECO:0000256" key="7">
    <source>
        <dbReference type="ARBA" id="ARBA00022989"/>
    </source>
</evidence>
<keyword evidence="4" id="KW-0444">Lipid biosynthesis</keyword>
<evidence type="ECO:0000256" key="3">
    <source>
        <dbReference type="ARBA" id="ARBA00008655"/>
    </source>
</evidence>
<keyword evidence="8" id="KW-0443">Lipid metabolism</keyword>
<evidence type="ECO:0000256" key="11">
    <source>
        <dbReference type="ARBA" id="ARBA00023264"/>
    </source>
</evidence>
<gene>
    <name evidence="16" type="ORF">FGIG_03205</name>
</gene>
<accession>A0A504Z2N9</accession>